<dbReference type="GO" id="GO:0031594">
    <property type="term" value="C:neuromuscular junction"/>
    <property type="evidence" value="ECO:0007669"/>
    <property type="project" value="TreeGrafter"/>
</dbReference>
<feature type="compositionally biased region" description="Polar residues" evidence="4">
    <location>
        <begin position="613"/>
        <end position="629"/>
    </location>
</feature>
<dbReference type="GO" id="GO:0030833">
    <property type="term" value="P:regulation of actin filament polymerization"/>
    <property type="evidence" value="ECO:0007669"/>
    <property type="project" value="TreeGrafter"/>
</dbReference>
<feature type="region of interest" description="Disordered" evidence="4">
    <location>
        <begin position="602"/>
        <end position="629"/>
    </location>
</feature>
<dbReference type="CTD" id="20320651"/>
<feature type="compositionally biased region" description="Polar residues" evidence="4">
    <location>
        <begin position="399"/>
        <end position="414"/>
    </location>
</feature>
<dbReference type="SUPFAM" id="SSF50044">
    <property type="entry name" value="SH3-domain"/>
    <property type="match status" value="2"/>
</dbReference>
<keyword evidence="8" id="KW-1185">Reference proteome</keyword>
<evidence type="ECO:0000256" key="3">
    <source>
        <dbReference type="PROSITE-ProRule" id="PRU01077"/>
    </source>
</evidence>
<dbReference type="RefSeq" id="XP_009170004.1">
    <property type="nucleotide sequence ID" value="XM_009171740.1"/>
</dbReference>
<dbReference type="InterPro" id="IPR027267">
    <property type="entry name" value="AH/BAR_dom_sf"/>
</dbReference>
<feature type="region of interest" description="Disordered" evidence="4">
    <location>
        <begin position="508"/>
        <end position="527"/>
    </location>
</feature>
<feature type="region of interest" description="Disordered" evidence="4">
    <location>
        <begin position="914"/>
        <end position="933"/>
    </location>
</feature>
<keyword evidence="1 2" id="KW-0728">SH3 domain</keyword>
<dbReference type="SMART" id="SM00326">
    <property type="entry name" value="SH3"/>
    <property type="match status" value="2"/>
</dbReference>
<protein>
    <submittedName>
        <fullName evidence="7">Uncharacterized protein</fullName>
    </submittedName>
</protein>
<proteinExistence type="predicted"/>
<feature type="domain" description="F-BAR" evidence="6">
    <location>
        <begin position="56"/>
        <end position="332"/>
    </location>
</feature>
<feature type="domain" description="SH3" evidence="5">
    <location>
        <begin position="878"/>
        <end position="979"/>
    </location>
</feature>
<dbReference type="STRING" id="6198.A0A075ADU2"/>
<evidence type="ECO:0000313" key="7">
    <source>
        <dbReference type="EMBL" id="KER26279.1"/>
    </source>
</evidence>
<dbReference type="GO" id="GO:0007274">
    <property type="term" value="P:neuromuscular synaptic transmission"/>
    <property type="evidence" value="ECO:0007669"/>
    <property type="project" value="TreeGrafter"/>
</dbReference>
<feature type="compositionally biased region" description="Polar residues" evidence="4">
    <location>
        <begin position="993"/>
        <end position="1019"/>
    </location>
</feature>
<dbReference type="InterPro" id="IPR036028">
    <property type="entry name" value="SH3-like_dom_sf"/>
</dbReference>
<feature type="compositionally biased region" description="Low complexity" evidence="4">
    <location>
        <begin position="518"/>
        <end position="527"/>
    </location>
</feature>
<name>A0A075ADU2_OPIVI</name>
<organism evidence="7 8">
    <name type="scientific">Opisthorchis viverrini</name>
    <name type="common">Southeast Asian liver fluke</name>
    <dbReference type="NCBI Taxonomy" id="6198"/>
    <lineage>
        <taxon>Eukaryota</taxon>
        <taxon>Metazoa</taxon>
        <taxon>Spiralia</taxon>
        <taxon>Lophotrochozoa</taxon>
        <taxon>Platyhelminthes</taxon>
        <taxon>Trematoda</taxon>
        <taxon>Digenea</taxon>
        <taxon>Opisthorchiida</taxon>
        <taxon>Opisthorchiata</taxon>
        <taxon>Opisthorchiidae</taxon>
        <taxon>Opisthorchis</taxon>
    </lineage>
</organism>
<dbReference type="PROSITE" id="PS51741">
    <property type="entry name" value="F_BAR"/>
    <property type="match status" value="1"/>
</dbReference>
<dbReference type="InterPro" id="IPR001452">
    <property type="entry name" value="SH3_domain"/>
</dbReference>
<reference evidence="7 8" key="1">
    <citation type="submission" date="2013-11" db="EMBL/GenBank/DDBJ databases">
        <title>Opisthorchis viverrini - life in the bile duct.</title>
        <authorList>
            <person name="Young N.D."/>
            <person name="Nagarajan N."/>
            <person name="Lin S.J."/>
            <person name="Korhonen P.K."/>
            <person name="Jex A.R."/>
            <person name="Hall R.S."/>
            <person name="Safavi-Hemami H."/>
            <person name="Kaewkong W."/>
            <person name="Bertrand D."/>
            <person name="Gao S."/>
            <person name="Seet Q."/>
            <person name="Wongkham S."/>
            <person name="Teh B.T."/>
            <person name="Wongkham C."/>
            <person name="Intapan P.M."/>
            <person name="Maleewong W."/>
            <person name="Yang X."/>
            <person name="Hu M."/>
            <person name="Wang Z."/>
            <person name="Hofmann A."/>
            <person name="Sternberg P.W."/>
            <person name="Tan P."/>
            <person name="Wang J."/>
            <person name="Gasser R.B."/>
        </authorList>
    </citation>
    <scope>NUCLEOTIDE SEQUENCE [LARGE SCALE GENOMIC DNA]</scope>
</reference>
<dbReference type="SMART" id="SM00055">
    <property type="entry name" value="FCH"/>
    <property type="match status" value="1"/>
</dbReference>
<dbReference type="Pfam" id="PF00611">
    <property type="entry name" value="FCH"/>
    <property type="match status" value="1"/>
</dbReference>
<dbReference type="PANTHER" id="PTHR15735:SF21">
    <property type="entry name" value="PROTEIN NERVOUS WRECK"/>
    <property type="match status" value="1"/>
</dbReference>
<dbReference type="OrthoDB" id="10065861at2759"/>
<gene>
    <name evidence="7" type="ORF">T265_06472</name>
</gene>
<dbReference type="GO" id="GO:0055037">
    <property type="term" value="C:recycling endosome"/>
    <property type="evidence" value="ECO:0007669"/>
    <property type="project" value="TreeGrafter"/>
</dbReference>
<keyword evidence="3" id="KW-0175">Coiled coil</keyword>
<feature type="compositionally biased region" description="Polar residues" evidence="4">
    <location>
        <begin position="918"/>
        <end position="933"/>
    </location>
</feature>
<feature type="region of interest" description="Disordered" evidence="4">
    <location>
        <begin position="399"/>
        <end position="425"/>
    </location>
</feature>
<dbReference type="GeneID" id="20320651"/>
<dbReference type="EMBL" id="KL596752">
    <property type="protein sequence ID" value="KER26279.1"/>
    <property type="molecule type" value="Genomic_DNA"/>
</dbReference>
<dbReference type="PANTHER" id="PTHR15735">
    <property type="entry name" value="FCH AND DOUBLE SH3 DOMAINS PROTEIN"/>
    <property type="match status" value="1"/>
</dbReference>
<accession>A0A075ADU2</accession>
<dbReference type="PROSITE" id="PS50002">
    <property type="entry name" value="SH3"/>
    <property type="match status" value="2"/>
</dbReference>
<dbReference type="InterPro" id="IPR031160">
    <property type="entry name" value="F_BAR_dom"/>
</dbReference>
<feature type="region of interest" description="Disordered" evidence="4">
    <location>
        <begin position="993"/>
        <end position="1023"/>
    </location>
</feature>
<dbReference type="Gene3D" id="1.20.1270.60">
    <property type="entry name" value="Arfaptin homology (AH) domain/BAR domain"/>
    <property type="match status" value="1"/>
</dbReference>
<evidence type="ECO:0000259" key="6">
    <source>
        <dbReference type="PROSITE" id="PS51741"/>
    </source>
</evidence>
<evidence type="ECO:0000313" key="8">
    <source>
        <dbReference type="Proteomes" id="UP000054324"/>
    </source>
</evidence>
<dbReference type="Gene3D" id="2.30.30.40">
    <property type="entry name" value="SH3 Domains"/>
    <property type="match status" value="2"/>
</dbReference>
<evidence type="ECO:0000256" key="2">
    <source>
        <dbReference type="PROSITE-ProRule" id="PRU00192"/>
    </source>
</evidence>
<dbReference type="AlphaFoldDB" id="A0A075ADU2"/>
<evidence type="ECO:0000256" key="4">
    <source>
        <dbReference type="SAM" id="MobiDB-lite"/>
    </source>
</evidence>
<dbReference type="Proteomes" id="UP000054324">
    <property type="component" value="Unassembled WGS sequence"/>
</dbReference>
<dbReference type="InterPro" id="IPR001060">
    <property type="entry name" value="FCH_dom"/>
</dbReference>
<dbReference type="SUPFAM" id="SSF103657">
    <property type="entry name" value="BAR/IMD domain-like"/>
    <property type="match status" value="1"/>
</dbReference>
<feature type="region of interest" description="Disordered" evidence="4">
    <location>
        <begin position="763"/>
        <end position="797"/>
    </location>
</feature>
<sequence>MARWPKWLEREFTDRKVCGSNPTSATRLPLSRLGQPGSILALVLPSGGMAAPKPLTQLKNIHNEHFTKLHNKSTSETDLLDDIRLFCKQRAAIEREYGQSLRKLTNGFLTKKELSNAISLDHDIPNGQSIWRVWRALLDESNNLALSHLRASETQQRICRDLKPLKLQRIAVGKRVFEQLRTLQGDLAACVQEMVKSHKVYAEEEKQAQETRLKAMAMEEKIRRRSTDIFHSMAQLHRNYEKLIIRRQAYDARSATARNEYLFQLAAINAHLRHYFTKDVPSLVKTLDGELFEKLSEVLSTLSQHEAEMCALTRERFQRVFRDASQITRSYAWESFLRACPLFDKAVQYQFEPMEGDEITLLRSPDAKEASLEQIARKLARRLVLRERRIASYENELKTLQTGSANPHNNSQAVPGSPDSENQEELLSFNQEYVEHKVEEIQFAIRREEIERVKIEACLGLLRNSAVEVKQFVAEARAAADAAVSAALAQQLRETDGGLISDLRVTSHLSDRPTGEGSSDSVSSSVDNQRIFSRHYATPHGSRSNTIGAGYLARGHTHTESSYSIRANTLGSDKWTSADEDRECYGSGSLDHEIERDVIKFHRNPPPRPATIGQASSRKPGNGTVTPNRTTAWGSLRAINSASHDYQNVEPTLRAHDDLSMDKTRTQHGSLGRREHKSNDALVNESLDLELLWSDHGRLQQASVLHEFRAKRPDELDLVMHETVVLLDPAGSSGWVKVRSLIDGNEGLVPLNYLRLHQPQIRSRSQLETDNEDEVEASQLDDKAVPNTSTAADMPPKIANASPYENIVAAPPHVEEEVIKHSKSHLPSYGTKRNSGLHQNSIPTASSDQFQSINAGHGTLPTTPATPDVKKPGKHLPIPGSFVRTLIEFEGNHPDELHFSPGSVIRVLGRAPVPDGATDTSSPDELSPLNRLNNSITSGVDDGWWEGELLVPSSNSAATQQYTRIRGVFPSMLIHPMSSEDAEPWELVWKNSVPNQPELNGNECDANSDQKTLSSGLQTERTDQDDTIRCTLITTPVSKTDRPDTSHSDGDYIQLKSEQLINSRPVEHGHSPQILTRAMLQQAANDELEDELPIAEV</sequence>
<evidence type="ECO:0000256" key="1">
    <source>
        <dbReference type="ARBA" id="ARBA00022443"/>
    </source>
</evidence>
<dbReference type="KEGG" id="ovi:T265_06472"/>
<feature type="domain" description="SH3" evidence="5">
    <location>
        <begin position="697"/>
        <end position="759"/>
    </location>
</feature>
<evidence type="ECO:0000259" key="5">
    <source>
        <dbReference type="PROSITE" id="PS50002"/>
    </source>
</evidence>